<gene>
    <name evidence="6" type="ORF">NDU88_000739</name>
</gene>
<feature type="domain" description="Alpha-2-macroglobulin bait region" evidence="5">
    <location>
        <begin position="23"/>
        <end position="159"/>
    </location>
</feature>
<evidence type="ECO:0000256" key="2">
    <source>
        <dbReference type="ARBA" id="ARBA00022690"/>
    </source>
</evidence>
<dbReference type="InterPro" id="IPR011625">
    <property type="entry name" value="A2M_N_BRD"/>
</dbReference>
<evidence type="ECO:0000256" key="1">
    <source>
        <dbReference type="ARBA" id="ARBA00010952"/>
    </source>
</evidence>
<dbReference type="SUPFAM" id="SSF48239">
    <property type="entry name" value="Terpenoid cyclases/Protein prenyltransferases"/>
    <property type="match status" value="1"/>
</dbReference>
<dbReference type="InterPro" id="IPR019742">
    <property type="entry name" value="MacrogloblnA2_CS"/>
</dbReference>
<dbReference type="SMART" id="SM01419">
    <property type="entry name" value="Thiol-ester_cl"/>
    <property type="match status" value="1"/>
</dbReference>
<keyword evidence="3" id="KW-0722">Serine protease inhibitor</keyword>
<dbReference type="PANTHER" id="PTHR11412">
    <property type="entry name" value="MACROGLOBULIN / COMPLEMENT"/>
    <property type="match status" value="1"/>
</dbReference>
<dbReference type="SMART" id="SM01359">
    <property type="entry name" value="A2M_N_2"/>
    <property type="match status" value="1"/>
</dbReference>
<dbReference type="Pfam" id="PF07678">
    <property type="entry name" value="TED_complement"/>
    <property type="match status" value="2"/>
</dbReference>
<name>A0AAV7P4R9_PLEWA</name>
<evidence type="ECO:0000256" key="3">
    <source>
        <dbReference type="ARBA" id="ARBA00022900"/>
    </source>
</evidence>
<dbReference type="InterPro" id="IPR011626">
    <property type="entry name" value="Alpha-macroglobulin_TED"/>
</dbReference>
<dbReference type="PROSITE" id="PS00477">
    <property type="entry name" value="ALPHA_2_MACROGLOBULIN"/>
    <property type="match status" value="1"/>
</dbReference>
<dbReference type="Pfam" id="PF07703">
    <property type="entry name" value="A2M_BRD"/>
    <property type="match status" value="1"/>
</dbReference>
<dbReference type="EMBL" id="JANPWB010000011">
    <property type="protein sequence ID" value="KAJ1122237.1"/>
    <property type="molecule type" value="Genomic_DNA"/>
</dbReference>
<dbReference type="InterPro" id="IPR014756">
    <property type="entry name" value="Ig_E-set"/>
</dbReference>
<dbReference type="Pfam" id="PF00207">
    <property type="entry name" value="A2M"/>
    <property type="match status" value="1"/>
</dbReference>
<sequence>MVPRYQDAFLLVKPFYSKSKSFLKIHSVRGELSCNYTHDMQVDYIIQRTELQKDAEQMDLHYLVMFWKHIFLQGSFSIQFPTSPDMAPLAKVMVYTMFQDGEVTAATTSLHVSKCFKNKVTLGFSTEEALPGTDISLQLHSAAGSLCAVRAMDKSTVLMKPEKELTNNKVYDMIRRGNFGGYPYQVADAEQGCPGWRRRRSFVPWLSSRDPDVYSLVQRVWDSHSACHRPRHHHRLGHWCLLSGGYRFWDVFPIDTEDFQAVLVELSLPYSVVWDETFTLKATVFNYLKHPIKIQTKLLKSEEFTVEPHPSSQYNLCLGASEGKTFYWLVTALNGEVRGALLCENKINIGDIMGTALQNIDQLLAMPYGCGEQNMVKFAPNIYMMQYLAKTNQMTPEIKEKAVGYLKSGELAAFVMKSFGQAQDYIYVNKLYIKQAIQYLKKHQLESACFKSSGKLFNNARKVLNAP</sequence>
<evidence type="ECO:0000256" key="4">
    <source>
        <dbReference type="ARBA" id="ARBA00023157"/>
    </source>
</evidence>
<evidence type="ECO:0000259" key="5">
    <source>
        <dbReference type="SMART" id="SM01359"/>
    </source>
</evidence>
<dbReference type="AlphaFoldDB" id="A0AAV7P4R9"/>
<dbReference type="GO" id="GO:0004867">
    <property type="term" value="F:serine-type endopeptidase inhibitor activity"/>
    <property type="evidence" value="ECO:0007669"/>
    <property type="project" value="UniProtKB-KW"/>
</dbReference>
<dbReference type="Gene3D" id="2.60.40.1930">
    <property type="match status" value="1"/>
</dbReference>
<accession>A0AAV7P4R9</accession>
<dbReference type="InterPro" id="IPR050473">
    <property type="entry name" value="A2M/Complement_sys"/>
</dbReference>
<reference evidence="6" key="1">
    <citation type="journal article" date="2022" name="bioRxiv">
        <title>Sequencing and chromosome-scale assembly of the giantPleurodeles waltlgenome.</title>
        <authorList>
            <person name="Brown T."/>
            <person name="Elewa A."/>
            <person name="Iarovenko S."/>
            <person name="Subramanian E."/>
            <person name="Araus A.J."/>
            <person name="Petzold A."/>
            <person name="Susuki M."/>
            <person name="Suzuki K.-i.T."/>
            <person name="Hayashi T."/>
            <person name="Toyoda A."/>
            <person name="Oliveira C."/>
            <person name="Osipova E."/>
            <person name="Leigh N.D."/>
            <person name="Simon A."/>
            <person name="Yun M.H."/>
        </authorList>
    </citation>
    <scope>NUCLEOTIDE SEQUENCE</scope>
    <source>
        <strain evidence="6">20211129_DDA</strain>
        <tissue evidence="6">Liver</tissue>
    </source>
</reference>
<keyword evidence="2" id="KW-0646">Protease inhibitor</keyword>
<dbReference type="InterPro" id="IPR047565">
    <property type="entry name" value="Alpha-macroglob_thiol-ester_cl"/>
</dbReference>
<evidence type="ECO:0000313" key="6">
    <source>
        <dbReference type="EMBL" id="KAJ1122237.1"/>
    </source>
</evidence>
<organism evidence="6 7">
    <name type="scientific">Pleurodeles waltl</name>
    <name type="common">Iberian ribbed newt</name>
    <dbReference type="NCBI Taxonomy" id="8319"/>
    <lineage>
        <taxon>Eukaryota</taxon>
        <taxon>Metazoa</taxon>
        <taxon>Chordata</taxon>
        <taxon>Craniata</taxon>
        <taxon>Vertebrata</taxon>
        <taxon>Euteleostomi</taxon>
        <taxon>Amphibia</taxon>
        <taxon>Batrachia</taxon>
        <taxon>Caudata</taxon>
        <taxon>Salamandroidea</taxon>
        <taxon>Salamandridae</taxon>
        <taxon>Pleurodelinae</taxon>
        <taxon>Pleurodeles</taxon>
    </lineage>
</organism>
<proteinExistence type="inferred from homology"/>
<dbReference type="SUPFAM" id="SSF81296">
    <property type="entry name" value="E set domains"/>
    <property type="match status" value="1"/>
</dbReference>
<keyword evidence="7" id="KW-1185">Reference proteome</keyword>
<dbReference type="InterPro" id="IPR001599">
    <property type="entry name" value="Macroglobln_a2"/>
</dbReference>
<dbReference type="InterPro" id="IPR008930">
    <property type="entry name" value="Terpenoid_cyclase/PrenylTrfase"/>
</dbReference>
<dbReference type="PANTHER" id="PTHR11412:SF182">
    <property type="entry name" value="ALPHA-2-MACROGLOBULIN-LIKE PROTEIN 1"/>
    <property type="match status" value="1"/>
</dbReference>
<dbReference type="Proteomes" id="UP001066276">
    <property type="component" value="Chromosome 7"/>
</dbReference>
<protein>
    <recommendedName>
        <fullName evidence="5">Alpha-2-macroglobulin bait region domain-containing protein</fullName>
    </recommendedName>
</protein>
<dbReference type="InterPro" id="IPR013783">
    <property type="entry name" value="Ig-like_fold"/>
</dbReference>
<dbReference type="GO" id="GO:0005615">
    <property type="term" value="C:extracellular space"/>
    <property type="evidence" value="ECO:0007669"/>
    <property type="project" value="InterPro"/>
</dbReference>
<evidence type="ECO:0000313" key="7">
    <source>
        <dbReference type="Proteomes" id="UP001066276"/>
    </source>
</evidence>
<dbReference type="Gene3D" id="1.50.10.20">
    <property type="match status" value="1"/>
</dbReference>
<dbReference type="Gene3D" id="2.60.40.10">
    <property type="entry name" value="Immunoglobulins"/>
    <property type="match status" value="1"/>
</dbReference>
<comment type="similarity">
    <text evidence="1">Belongs to the protease inhibitor I39 (alpha-2-macroglobulin) family.</text>
</comment>
<comment type="caution">
    <text evidence="6">The sequence shown here is derived from an EMBL/GenBank/DDBJ whole genome shotgun (WGS) entry which is preliminary data.</text>
</comment>
<keyword evidence="4" id="KW-1015">Disulfide bond</keyword>